<accession>A0A1E5P068</accession>
<dbReference type="GO" id="GO:0043041">
    <property type="term" value="P:amino acid activation for nonribosomal peptide biosynthetic process"/>
    <property type="evidence" value="ECO:0007669"/>
    <property type="project" value="TreeGrafter"/>
</dbReference>
<feature type="domain" description="AMP-binding enzyme C-terminal" evidence="3">
    <location>
        <begin position="429"/>
        <end position="506"/>
    </location>
</feature>
<evidence type="ECO:0000259" key="3">
    <source>
        <dbReference type="Pfam" id="PF13193"/>
    </source>
</evidence>
<keyword evidence="5" id="KW-1185">Reference proteome</keyword>
<dbReference type="GO" id="GO:0044550">
    <property type="term" value="P:secondary metabolite biosynthetic process"/>
    <property type="evidence" value="ECO:0007669"/>
    <property type="project" value="TreeGrafter"/>
</dbReference>
<name>A0A1E5P068_9ACTN</name>
<dbReference type="PANTHER" id="PTHR45527">
    <property type="entry name" value="NONRIBOSOMAL PEPTIDE SYNTHETASE"/>
    <property type="match status" value="1"/>
</dbReference>
<dbReference type="AlphaFoldDB" id="A0A1E5P068"/>
<dbReference type="RefSeq" id="WP_069924441.1">
    <property type="nucleotide sequence ID" value="NZ_MEHK01000002.1"/>
</dbReference>
<feature type="region of interest" description="Disordered" evidence="1">
    <location>
        <begin position="1"/>
        <end position="33"/>
    </location>
</feature>
<dbReference type="NCBIfam" id="TIGR01733">
    <property type="entry name" value="AA-adenyl-dom"/>
    <property type="match status" value="1"/>
</dbReference>
<dbReference type="InterPro" id="IPR010071">
    <property type="entry name" value="AA_adenyl_dom"/>
</dbReference>
<evidence type="ECO:0000259" key="2">
    <source>
        <dbReference type="Pfam" id="PF00501"/>
    </source>
</evidence>
<evidence type="ECO:0008006" key="6">
    <source>
        <dbReference type="Google" id="ProtNLM"/>
    </source>
</evidence>
<dbReference type="Proteomes" id="UP000095705">
    <property type="component" value="Unassembled WGS sequence"/>
</dbReference>
<dbReference type="EMBL" id="MEHK01000002">
    <property type="protein sequence ID" value="OEJ22391.1"/>
    <property type="molecule type" value="Genomic_DNA"/>
</dbReference>
<dbReference type="GO" id="GO:0031177">
    <property type="term" value="F:phosphopantetheine binding"/>
    <property type="evidence" value="ECO:0007669"/>
    <property type="project" value="TreeGrafter"/>
</dbReference>
<protein>
    <recommendedName>
        <fullName evidence="6">Amino acid adenylation domain-containing protein</fullName>
    </recommendedName>
</protein>
<dbReference type="PROSITE" id="PS00455">
    <property type="entry name" value="AMP_BINDING"/>
    <property type="match status" value="1"/>
</dbReference>
<dbReference type="Gene3D" id="3.40.50.12780">
    <property type="entry name" value="N-terminal domain of ligase-like"/>
    <property type="match status" value="1"/>
</dbReference>
<evidence type="ECO:0000256" key="1">
    <source>
        <dbReference type="SAM" id="MobiDB-lite"/>
    </source>
</evidence>
<organism evidence="4 5">
    <name type="scientific">Streptomyces subrutilus</name>
    <dbReference type="NCBI Taxonomy" id="36818"/>
    <lineage>
        <taxon>Bacteria</taxon>
        <taxon>Bacillati</taxon>
        <taxon>Actinomycetota</taxon>
        <taxon>Actinomycetes</taxon>
        <taxon>Kitasatosporales</taxon>
        <taxon>Streptomycetaceae</taxon>
        <taxon>Streptomyces</taxon>
    </lineage>
</organism>
<evidence type="ECO:0000313" key="4">
    <source>
        <dbReference type="EMBL" id="OEJ22391.1"/>
    </source>
</evidence>
<sequence>MNTSPAARVLQRAAHEPDRTAVELPRTPGAPGRTLTYGDLAGAARDLAAALHRRGARPGDTVALVAAGVPELVVALLATAGAGLVCAPLDDAQPPARVRGAMRVAGAAIALVASPERAPYWLAELGEQAVEVTAGAGPGDAGQAPGFPVPVAADDPAYLLFTSGSTGVPKGVRVAHGPFARHCEVAAEAYGLTPGSVTLQFASPGFDVALEEIWPTLLCGGRVVLRGGGLWSLPELLDVTAAHGITMWQLPTAYWTLLGAEAAVRGDLRPPPSLGTVLIGGEAATTAAARRWLDSPMGAVRLLNAYGPTEGVVTSTLYEVPREAGALPPGEILPIGRPLPGRSGLVLDEELRPVPPGSAGELFVTGPCLADGYAGDGAATDRAFPTLPDGRRAFRTGDLVTESADGVLVYHGRRDRQLKISGVRVEPGEVEAALADCAGVTAAAVTVAGEGDRSRLVAHVVLTEPPGDPARRAGALRAELAGRLPAAMVPARVAFHDRLPRTVNDKVDHHALAAPARTESEGSR</sequence>
<dbReference type="OrthoDB" id="2472181at2"/>
<dbReference type="Pfam" id="PF13193">
    <property type="entry name" value="AMP-binding_C"/>
    <property type="match status" value="1"/>
</dbReference>
<dbReference type="GO" id="GO:0005829">
    <property type="term" value="C:cytosol"/>
    <property type="evidence" value="ECO:0007669"/>
    <property type="project" value="TreeGrafter"/>
</dbReference>
<dbReference type="InterPro" id="IPR045851">
    <property type="entry name" value="AMP-bd_C_sf"/>
</dbReference>
<dbReference type="SUPFAM" id="SSF56801">
    <property type="entry name" value="Acetyl-CoA synthetase-like"/>
    <property type="match status" value="1"/>
</dbReference>
<dbReference type="PANTHER" id="PTHR45527:SF1">
    <property type="entry name" value="FATTY ACID SYNTHASE"/>
    <property type="match status" value="1"/>
</dbReference>
<feature type="domain" description="AMP-dependent synthetase/ligase" evidence="2">
    <location>
        <begin position="11"/>
        <end position="373"/>
    </location>
</feature>
<reference evidence="4 5" key="1">
    <citation type="submission" date="2016-08" db="EMBL/GenBank/DDBJ databases">
        <title>The complete genome of Streptomyces subrutilus 10-1-1.</title>
        <authorList>
            <person name="Chen X."/>
        </authorList>
    </citation>
    <scope>NUCLEOTIDE SEQUENCE [LARGE SCALE GENOMIC DNA]</scope>
    <source>
        <strain evidence="4 5">10-1-1</strain>
    </source>
</reference>
<dbReference type="Pfam" id="PF00501">
    <property type="entry name" value="AMP-binding"/>
    <property type="match status" value="1"/>
</dbReference>
<dbReference type="InterPro" id="IPR000873">
    <property type="entry name" value="AMP-dep_synth/lig_dom"/>
</dbReference>
<dbReference type="InterPro" id="IPR025110">
    <property type="entry name" value="AMP-bd_C"/>
</dbReference>
<comment type="caution">
    <text evidence="4">The sequence shown here is derived from an EMBL/GenBank/DDBJ whole genome shotgun (WGS) entry which is preliminary data.</text>
</comment>
<evidence type="ECO:0000313" key="5">
    <source>
        <dbReference type="Proteomes" id="UP000095705"/>
    </source>
</evidence>
<dbReference type="STRING" id="36818.BGK67_33105"/>
<dbReference type="InterPro" id="IPR042099">
    <property type="entry name" value="ANL_N_sf"/>
</dbReference>
<gene>
    <name evidence="4" type="ORF">BGK67_33105</name>
</gene>
<dbReference type="InterPro" id="IPR020845">
    <property type="entry name" value="AMP-binding_CS"/>
</dbReference>
<dbReference type="CDD" id="cd05930">
    <property type="entry name" value="A_NRPS"/>
    <property type="match status" value="1"/>
</dbReference>
<dbReference type="Gene3D" id="3.30.300.30">
    <property type="match status" value="1"/>
</dbReference>
<proteinExistence type="predicted"/>